<organism evidence="2 3">
    <name type="scientific">Vreelandella olivaria</name>
    <dbReference type="NCBI Taxonomy" id="390919"/>
    <lineage>
        <taxon>Bacteria</taxon>
        <taxon>Pseudomonadati</taxon>
        <taxon>Pseudomonadota</taxon>
        <taxon>Gammaproteobacteria</taxon>
        <taxon>Oceanospirillales</taxon>
        <taxon>Halomonadaceae</taxon>
        <taxon>Vreelandella</taxon>
    </lineage>
</organism>
<accession>A0ABN5X553</accession>
<keyword evidence="3" id="KW-1185">Reference proteome</keyword>
<sequence length="75" mass="8085">MRRFLSLALLCCLLLGVTFTAQAQSTDAPSRSTNDAAALELLEALDVDSYTAKAKPSPLFCKAMMSVPVTGCRRF</sequence>
<reference evidence="3" key="1">
    <citation type="journal article" date="2019" name="Microbiol. Resour. Announc.">
        <title>Complete Genome Sequence of Halomonas olivaria, a Moderately Halophilic Bacterium Isolated from Olive Processing Effluents, Obtained by Nanopore Sequencing.</title>
        <authorList>
            <person name="Nagata S."/>
            <person name="Ii K.M."/>
            <person name="Tsukimi T."/>
            <person name="Miura M.C."/>
            <person name="Galipon J."/>
            <person name="Arakawa K."/>
        </authorList>
    </citation>
    <scope>NUCLEOTIDE SEQUENCE [LARGE SCALE GENOMIC DNA]</scope>
    <source>
        <strain evidence="3">TYRC17</strain>
    </source>
</reference>
<evidence type="ECO:0000313" key="3">
    <source>
        <dbReference type="Proteomes" id="UP000289555"/>
    </source>
</evidence>
<protein>
    <submittedName>
        <fullName evidence="2">Uncharacterized protein</fullName>
    </submittedName>
</protein>
<keyword evidence="1" id="KW-0732">Signal</keyword>
<gene>
    <name evidence="2" type="ORF">HORIV_68050</name>
</gene>
<name>A0ABN5X553_9GAMM</name>
<evidence type="ECO:0000313" key="2">
    <source>
        <dbReference type="EMBL" id="BBI54384.1"/>
    </source>
</evidence>
<proteinExistence type="predicted"/>
<dbReference type="Proteomes" id="UP000289555">
    <property type="component" value="Chromosome"/>
</dbReference>
<evidence type="ECO:0000256" key="1">
    <source>
        <dbReference type="SAM" id="SignalP"/>
    </source>
</evidence>
<dbReference type="EMBL" id="AP019416">
    <property type="protein sequence ID" value="BBI54384.1"/>
    <property type="molecule type" value="Genomic_DNA"/>
</dbReference>
<feature type="chain" id="PRO_5046844990" evidence="1">
    <location>
        <begin position="24"/>
        <end position="75"/>
    </location>
</feature>
<feature type="signal peptide" evidence="1">
    <location>
        <begin position="1"/>
        <end position="23"/>
    </location>
</feature>